<feature type="binding site" evidence="3">
    <location>
        <position position="67"/>
    </location>
    <ligand>
        <name>Mn(2+)</name>
        <dbReference type="ChEBI" id="CHEBI:29035"/>
    </ligand>
</feature>
<evidence type="ECO:0000256" key="1">
    <source>
        <dbReference type="ARBA" id="ARBA00008911"/>
    </source>
</evidence>
<dbReference type="GO" id="GO:0008652">
    <property type="term" value="P:amino acid biosynthetic process"/>
    <property type="evidence" value="ECO:0007669"/>
    <property type="project" value="UniProtKB-KW"/>
</dbReference>
<comment type="similarity">
    <text evidence="1 4">Belongs to the class-II DAHP synthase family.</text>
</comment>
<keyword evidence="3" id="KW-0104">Cadmium</keyword>
<dbReference type="NCBIfam" id="TIGR01358">
    <property type="entry name" value="DAHP_synth_II"/>
    <property type="match status" value="1"/>
</dbReference>
<dbReference type="GO" id="GO:0003849">
    <property type="term" value="F:3-deoxy-7-phosphoheptulonate synthase activity"/>
    <property type="evidence" value="ECO:0007669"/>
    <property type="project" value="UniProtKB-EC"/>
</dbReference>
<dbReference type="PATRIC" id="fig|1242969.3.peg.1273"/>
<proteinExistence type="inferred from homology"/>
<evidence type="ECO:0000313" key="5">
    <source>
        <dbReference type="EMBL" id="ERJ25660.1"/>
    </source>
</evidence>
<dbReference type="Gene3D" id="3.20.20.70">
    <property type="entry name" value="Aldolase class I"/>
    <property type="match status" value="1"/>
</dbReference>
<name>U2F6W1_9BACT</name>
<reference evidence="5 6" key="1">
    <citation type="journal article" date="2013" name="BMC Genomics">
        <title>Comparative genomics of Campylobacter concisus isolates reveals genetic diversity and provides insights into disease association.</title>
        <authorList>
            <person name="Deshpande N.P."/>
            <person name="Kaakoush N.O."/>
            <person name="Wilkins M.R."/>
            <person name="Mitchell H.M."/>
        </authorList>
    </citation>
    <scope>NUCLEOTIDE SEQUENCE [LARGE SCALE GENOMIC DNA]</scope>
    <source>
        <strain evidence="5 6">ATCC 51562</strain>
    </source>
</reference>
<feature type="binding site" evidence="3">
    <location>
        <position position="320"/>
    </location>
    <ligand>
        <name>phosphoenolpyruvate</name>
        <dbReference type="ChEBI" id="CHEBI:58702"/>
    </ligand>
</feature>
<dbReference type="Pfam" id="PF01474">
    <property type="entry name" value="DAHP_synth_2"/>
    <property type="match status" value="1"/>
</dbReference>
<keyword evidence="3" id="KW-0170">Cobalt</keyword>
<protein>
    <recommendedName>
        <fullName evidence="4">Phospho-2-dehydro-3-deoxyheptonate aldolase</fullName>
        <ecNumber evidence="4">2.5.1.54</ecNumber>
    </recommendedName>
</protein>
<dbReference type="AlphaFoldDB" id="U2F6W1"/>
<dbReference type="GO" id="GO:0009073">
    <property type="term" value="P:aromatic amino acid family biosynthetic process"/>
    <property type="evidence" value="ECO:0007669"/>
    <property type="project" value="UniProtKB-KW"/>
</dbReference>
<feature type="binding site" evidence="3">
    <location>
        <begin position="266"/>
        <end position="267"/>
    </location>
    <ligand>
        <name>phosphoenolpyruvate</name>
        <dbReference type="ChEBI" id="CHEBI:58702"/>
    </ligand>
</feature>
<feature type="binding site" evidence="3">
    <location>
        <position position="352"/>
    </location>
    <ligand>
        <name>Mn(2+)</name>
        <dbReference type="ChEBI" id="CHEBI:29035"/>
    </ligand>
</feature>
<dbReference type="PANTHER" id="PTHR21337">
    <property type="entry name" value="PHOSPHO-2-DEHYDRO-3-DEOXYHEPTONATE ALDOLASE 1, 2"/>
    <property type="match status" value="1"/>
</dbReference>
<dbReference type="PANTHER" id="PTHR21337:SF0">
    <property type="entry name" value="PHOSPHO-2-DEHYDRO-3-DEOXYHEPTONATE ALDOLASE"/>
    <property type="match status" value="1"/>
</dbReference>
<gene>
    <name evidence="5" type="ORF">ATCC51562_1301</name>
</gene>
<dbReference type="EMBL" id="ANNI01000007">
    <property type="protein sequence ID" value="ERJ25660.1"/>
    <property type="molecule type" value="Genomic_DNA"/>
</dbReference>
<dbReference type="SUPFAM" id="SSF51569">
    <property type="entry name" value="Aldolase"/>
    <property type="match status" value="1"/>
</dbReference>
<evidence type="ECO:0000256" key="3">
    <source>
        <dbReference type="PIRSR" id="PIRSR602480-1"/>
    </source>
</evidence>
<accession>U2F6W1</accession>
<evidence type="ECO:0000313" key="6">
    <source>
        <dbReference type="Proteomes" id="UP000016627"/>
    </source>
</evidence>
<sequence>MTWNRDSWREFNILQQPKYPDLKELKEVEEKLKSLPPLVFAGEARSLKEELAKVCNGEAFLLQGGDCAESFTNFNANNIRDMFKVLLQMAIVLTFAGGYPVVKVGRVAGQFAKPRSSDFEEVNGVKLPSYRGDIINGFEFDEKARVPDPKRMIEAYYQSASTMNLLRAFSRGGLADLHQVHKWNLGFVKKPEIGEKYAKLADELTKTLSFMAACGITSANTPVINQTAVYTSHEALLLPYEEALTRVDSLSGEWYDCSAHMLWIGERTRGINDAHVHFLSGVKNPIGVKIGPSAKAEDVVALANKLNPENEAGRLNAIIRMGADKIGENLPKILRELKREGLNIVYSIDPMHGNTVKTSNNYKTREFDKIISEVRSFFEIHKAEGTRAGGVHLEMTGQDVTECTGGALNITESSLEQRYETQCDPRLNADQALELAFLMADLVKKA</sequence>
<dbReference type="eggNOG" id="COG3200">
    <property type="taxonomic scope" value="Bacteria"/>
</dbReference>
<evidence type="ECO:0000256" key="4">
    <source>
        <dbReference type="RuleBase" id="RU363071"/>
    </source>
</evidence>
<keyword evidence="2 4" id="KW-0808">Transferase</keyword>
<feature type="binding site" evidence="3">
    <location>
        <position position="106"/>
    </location>
    <ligand>
        <name>phosphoenolpyruvate</name>
        <dbReference type="ChEBI" id="CHEBI:58702"/>
    </ligand>
</feature>
<comment type="caution">
    <text evidence="5">The sequence shown here is derived from an EMBL/GenBank/DDBJ whole genome shotgun (WGS) entry which is preliminary data.</text>
</comment>
<keyword evidence="4" id="KW-0057">Aromatic amino acid biosynthesis</keyword>
<comment type="cofactor">
    <cofactor evidence="3">
        <name>Mn(2+)</name>
        <dbReference type="ChEBI" id="CHEBI:29035"/>
    </cofactor>
    <cofactor evidence="3">
        <name>Co(2+)</name>
        <dbReference type="ChEBI" id="CHEBI:48828"/>
    </cofactor>
    <cofactor evidence="3">
        <name>Cd(2+)</name>
        <dbReference type="ChEBI" id="CHEBI:48775"/>
    </cofactor>
    <text evidence="3">Binds 1 divalent cation per subunit. The enzyme is active with manganese, cobalt or cadmium ions.</text>
</comment>
<feature type="binding site" evidence="3">
    <location>
        <position position="394"/>
    </location>
    <ligand>
        <name>Mn(2+)</name>
        <dbReference type="ChEBI" id="CHEBI:29035"/>
    </ligand>
</feature>
<dbReference type="InterPro" id="IPR002480">
    <property type="entry name" value="DAHP_synth_2"/>
</dbReference>
<dbReference type="InterPro" id="IPR013785">
    <property type="entry name" value="Aldolase_TIM"/>
</dbReference>
<keyword evidence="4" id="KW-0028">Amino-acid biosynthesis</keyword>
<feature type="binding site" evidence="3">
    <location>
        <position position="289"/>
    </location>
    <ligand>
        <name>phosphoenolpyruvate</name>
        <dbReference type="ChEBI" id="CHEBI:58702"/>
    </ligand>
</feature>
<dbReference type="EC" id="2.5.1.54" evidence="4"/>
<feature type="binding site" evidence="3">
    <location>
        <position position="424"/>
    </location>
    <ligand>
        <name>Mn(2+)</name>
        <dbReference type="ChEBI" id="CHEBI:29035"/>
    </ligand>
</feature>
<evidence type="ECO:0000256" key="2">
    <source>
        <dbReference type="ARBA" id="ARBA00022679"/>
    </source>
</evidence>
<organism evidence="5 6">
    <name type="scientific">Campylobacter concisus ATCC 51562</name>
    <dbReference type="NCBI Taxonomy" id="1242969"/>
    <lineage>
        <taxon>Bacteria</taxon>
        <taxon>Pseudomonadati</taxon>
        <taxon>Campylobacterota</taxon>
        <taxon>Epsilonproteobacteria</taxon>
        <taxon>Campylobacterales</taxon>
        <taxon>Campylobacteraceae</taxon>
        <taxon>Campylobacter</taxon>
    </lineage>
</organism>
<keyword evidence="3" id="KW-0464">Manganese</keyword>
<dbReference type="RefSeq" id="WP_021091356.1">
    <property type="nucleotide sequence ID" value="NZ_ANNI01000007.1"/>
</dbReference>
<comment type="pathway">
    <text evidence="4">Metabolic intermediate biosynthesis; chorismate biosynthesis; chorismate from D-erythrose 4-phosphate and phosphoenolpyruvate: step 1/7.</text>
</comment>
<dbReference type="Proteomes" id="UP000016627">
    <property type="component" value="Unassembled WGS sequence"/>
</dbReference>
<comment type="catalytic activity">
    <reaction evidence="4">
        <text>D-erythrose 4-phosphate + phosphoenolpyruvate + H2O = 7-phospho-2-dehydro-3-deoxy-D-arabino-heptonate + phosphate</text>
        <dbReference type="Rhea" id="RHEA:14717"/>
        <dbReference type="ChEBI" id="CHEBI:15377"/>
        <dbReference type="ChEBI" id="CHEBI:16897"/>
        <dbReference type="ChEBI" id="CHEBI:43474"/>
        <dbReference type="ChEBI" id="CHEBI:58394"/>
        <dbReference type="ChEBI" id="CHEBI:58702"/>
        <dbReference type="EC" id="2.5.1.54"/>
    </reaction>
</comment>